<gene>
    <name evidence="1" type="ORF">LCGC14_3129810</name>
</gene>
<evidence type="ECO:0000313" key="1">
    <source>
        <dbReference type="EMBL" id="KKK49959.1"/>
    </source>
</evidence>
<protein>
    <submittedName>
        <fullName evidence="1">Uncharacterized protein</fullName>
    </submittedName>
</protein>
<feature type="non-terminal residue" evidence="1">
    <location>
        <position position="1"/>
    </location>
</feature>
<feature type="non-terminal residue" evidence="1">
    <location>
        <position position="340"/>
    </location>
</feature>
<reference evidence="1" key="1">
    <citation type="journal article" date="2015" name="Nature">
        <title>Complex archaea that bridge the gap between prokaryotes and eukaryotes.</title>
        <authorList>
            <person name="Spang A."/>
            <person name="Saw J.H."/>
            <person name="Jorgensen S.L."/>
            <person name="Zaremba-Niedzwiedzka K."/>
            <person name="Martijn J."/>
            <person name="Lind A.E."/>
            <person name="van Eijk R."/>
            <person name="Schleper C."/>
            <person name="Guy L."/>
            <person name="Ettema T.J."/>
        </authorList>
    </citation>
    <scope>NUCLEOTIDE SEQUENCE</scope>
</reference>
<dbReference type="AlphaFoldDB" id="A0A0F8Y738"/>
<sequence length="340" mass="37593">QGGVSRERQFVNSMIRSGETNVYDRNPISVTARYIKNAFDAVEFNDAWNEAKRYVDTELGGQFGREGSVASWVAKSYLSDIRGIPGAATKFTQQVVEAFFNKMGWKIDFNVRRDAVNVYLAMTNAAFMGARPGLAARDLMQLTIFHYSRLGGAGGKRTMRMLELAVRTGSEGTKQLRDAGELPTIGIIEFETAAQMEASAIGKTMRGLPAMTRKIAETGLTLSGQRNAYEFGYKGILLEARETALREITRLVDGSITKEQAYKNIGLDTYNLQTKKAFDTFVTSGEYERAANFLGQQTAREIMGVYGRANHPWGWGTNLGRLMSHYGTWSSNALAFTLGG</sequence>
<proteinExistence type="predicted"/>
<name>A0A0F8Y738_9ZZZZ</name>
<dbReference type="EMBL" id="LAZR01068266">
    <property type="protein sequence ID" value="KKK49959.1"/>
    <property type="molecule type" value="Genomic_DNA"/>
</dbReference>
<accession>A0A0F8Y738</accession>
<organism evidence="1">
    <name type="scientific">marine sediment metagenome</name>
    <dbReference type="NCBI Taxonomy" id="412755"/>
    <lineage>
        <taxon>unclassified sequences</taxon>
        <taxon>metagenomes</taxon>
        <taxon>ecological metagenomes</taxon>
    </lineage>
</organism>
<comment type="caution">
    <text evidence="1">The sequence shown here is derived from an EMBL/GenBank/DDBJ whole genome shotgun (WGS) entry which is preliminary data.</text>
</comment>